<keyword evidence="2" id="KW-1185">Reference proteome</keyword>
<sequence length="165" mass="18569">MSAIIGFQFVNVVNGLIKANNEAAMKDVVYELVDDNEPTGGFRIYLVVEATAWNKAIRIYNSDHVDSGVDYCEVKAGDSTGKPAKSDPKYKYDTERINWPKNDNPVRLCFMKPGTLGIWTTVYDINIPKEDRTKFGGKSLYIYWGNDGTKLFSETANRLKKGKIV</sequence>
<accession>A0AAN7TVN4</accession>
<protein>
    <submittedName>
        <fullName evidence="1">Uncharacterized protein</fullName>
    </submittedName>
</protein>
<evidence type="ECO:0000313" key="1">
    <source>
        <dbReference type="EMBL" id="KAK5576323.1"/>
    </source>
</evidence>
<dbReference type="Proteomes" id="UP001344447">
    <property type="component" value="Unassembled WGS sequence"/>
</dbReference>
<organism evidence="1 2">
    <name type="scientific">Dictyostelium firmibasis</name>
    <dbReference type="NCBI Taxonomy" id="79012"/>
    <lineage>
        <taxon>Eukaryota</taxon>
        <taxon>Amoebozoa</taxon>
        <taxon>Evosea</taxon>
        <taxon>Eumycetozoa</taxon>
        <taxon>Dictyostelia</taxon>
        <taxon>Dictyosteliales</taxon>
        <taxon>Dictyosteliaceae</taxon>
        <taxon>Dictyostelium</taxon>
    </lineage>
</organism>
<proteinExistence type="predicted"/>
<dbReference type="AlphaFoldDB" id="A0AAN7TVN4"/>
<dbReference type="EMBL" id="JAVFKY010000005">
    <property type="protein sequence ID" value="KAK5576323.1"/>
    <property type="molecule type" value="Genomic_DNA"/>
</dbReference>
<reference evidence="1 2" key="1">
    <citation type="submission" date="2023-11" db="EMBL/GenBank/DDBJ databases">
        <title>Dfirmibasis_genome.</title>
        <authorList>
            <person name="Edelbroek B."/>
            <person name="Kjellin J."/>
            <person name="Jerlstrom-Hultqvist J."/>
            <person name="Soderbom F."/>
        </authorList>
    </citation>
    <scope>NUCLEOTIDE SEQUENCE [LARGE SCALE GENOMIC DNA]</scope>
    <source>
        <strain evidence="1 2">TNS-C-14</strain>
    </source>
</reference>
<name>A0AAN7TVN4_9MYCE</name>
<comment type="caution">
    <text evidence="1">The sequence shown here is derived from an EMBL/GenBank/DDBJ whole genome shotgun (WGS) entry which is preliminary data.</text>
</comment>
<evidence type="ECO:0000313" key="2">
    <source>
        <dbReference type="Proteomes" id="UP001344447"/>
    </source>
</evidence>
<gene>
    <name evidence="1" type="ORF">RB653_007464</name>
</gene>